<organism evidence="9 10">
    <name type="scientific">Tetraparma gracilis</name>
    <dbReference type="NCBI Taxonomy" id="2962635"/>
    <lineage>
        <taxon>Eukaryota</taxon>
        <taxon>Sar</taxon>
        <taxon>Stramenopiles</taxon>
        <taxon>Ochrophyta</taxon>
        <taxon>Bolidophyceae</taxon>
        <taxon>Parmales</taxon>
        <taxon>Triparmaceae</taxon>
        <taxon>Tetraparma</taxon>
    </lineage>
</organism>
<evidence type="ECO:0000256" key="3">
    <source>
        <dbReference type="ARBA" id="ARBA00022448"/>
    </source>
</evidence>
<dbReference type="Pfam" id="PF03820">
    <property type="entry name" value="SFXNs"/>
    <property type="match status" value="1"/>
</dbReference>
<comment type="similarity">
    <text evidence="2">Belongs to the sideroflexin family.</text>
</comment>
<evidence type="ECO:0000256" key="2">
    <source>
        <dbReference type="ARBA" id="ARBA00005974"/>
    </source>
</evidence>
<keyword evidence="5" id="KW-0029">Amino-acid transport</keyword>
<dbReference type="EMBL" id="BRYB01002804">
    <property type="protein sequence ID" value="GMI25717.1"/>
    <property type="molecule type" value="Genomic_DNA"/>
</dbReference>
<evidence type="ECO:0000256" key="7">
    <source>
        <dbReference type="ARBA" id="ARBA00023128"/>
    </source>
</evidence>
<proteinExistence type="inferred from homology"/>
<keyword evidence="7" id="KW-0496">Mitochondrion</keyword>
<keyword evidence="6" id="KW-1133">Transmembrane helix</keyword>
<keyword evidence="10" id="KW-1185">Reference proteome</keyword>
<evidence type="ECO:0000313" key="9">
    <source>
        <dbReference type="EMBL" id="GMI25717.1"/>
    </source>
</evidence>
<evidence type="ECO:0000256" key="6">
    <source>
        <dbReference type="ARBA" id="ARBA00022989"/>
    </source>
</evidence>
<gene>
    <name evidence="9" type="ORF">TeGR_g9998</name>
</gene>
<keyword evidence="4" id="KW-0812">Transmembrane</keyword>
<dbReference type="PANTHER" id="PTHR11153:SF37">
    <property type="entry name" value="SIDOREFLEXIN"/>
    <property type="match status" value="1"/>
</dbReference>
<sequence length="310" mass="33250">MSPPPPPDPEATYLSRCVRIYNMIKPTTVFASPSTIESAKQTVLHSAPATMPLPTARELCSSYVHPQSHQTIPHPLSVSWILPMNILVGGAMVQASLTGSLPLIAGSQLANQTYNVAHYYANRNFTGETSTSTLAKSYAAAVTFSIGSALAIERAARGSAFQRQLRYAGPLAAVSAATFVNMGMMRQSELLEGVVVKDELGDELGASKAAGRAGIGICVASRILAALVPMTVPTILTENAKATFLKASPRLHVPFYFATLAVAIQAWTPVSLGAFRQHTSLDVGGLEPEFQDRKMRDGRRVERAYFNRGM</sequence>
<name>A0ABQ6MG46_9STRA</name>
<comment type="caution">
    <text evidence="9">The sequence shown here is derived from an EMBL/GenBank/DDBJ whole genome shotgun (WGS) entry which is preliminary data.</text>
</comment>
<dbReference type="Proteomes" id="UP001165060">
    <property type="component" value="Unassembled WGS sequence"/>
</dbReference>
<evidence type="ECO:0000313" key="10">
    <source>
        <dbReference type="Proteomes" id="UP001165060"/>
    </source>
</evidence>
<dbReference type="InterPro" id="IPR004686">
    <property type="entry name" value="Mtc"/>
</dbReference>
<accession>A0ABQ6MG46</accession>
<protein>
    <submittedName>
        <fullName evidence="9">Uncharacterized protein</fullName>
    </submittedName>
</protein>
<keyword evidence="3" id="KW-0813">Transport</keyword>
<evidence type="ECO:0000256" key="8">
    <source>
        <dbReference type="ARBA" id="ARBA00023136"/>
    </source>
</evidence>
<keyword evidence="8" id="KW-0472">Membrane</keyword>
<evidence type="ECO:0000256" key="5">
    <source>
        <dbReference type="ARBA" id="ARBA00022970"/>
    </source>
</evidence>
<evidence type="ECO:0000256" key="1">
    <source>
        <dbReference type="ARBA" id="ARBA00004225"/>
    </source>
</evidence>
<evidence type="ECO:0000256" key="4">
    <source>
        <dbReference type="ARBA" id="ARBA00022692"/>
    </source>
</evidence>
<reference evidence="9 10" key="1">
    <citation type="journal article" date="2023" name="Commun. Biol.">
        <title>Genome analysis of Parmales, the sister group of diatoms, reveals the evolutionary specialization of diatoms from phago-mixotrophs to photoautotrophs.</title>
        <authorList>
            <person name="Ban H."/>
            <person name="Sato S."/>
            <person name="Yoshikawa S."/>
            <person name="Yamada K."/>
            <person name="Nakamura Y."/>
            <person name="Ichinomiya M."/>
            <person name="Sato N."/>
            <person name="Blanc-Mathieu R."/>
            <person name="Endo H."/>
            <person name="Kuwata A."/>
            <person name="Ogata H."/>
        </authorList>
    </citation>
    <scope>NUCLEOTIDE SEQUENCE [LARGE SCALE GENOMIC DNA]</scope>
</reference>
<dbReference type="PANTHER" id="PTHR11153">
    <property type="entry name" value="SIDEROFLEXIN"/>
    <property type="match status" value="1"/>
</dbReference>
<comment type="subcellular location">
    <subcellularLocation>
        <location evidence="1">Mitochondrion membrane</location>
        <topology evidence="1">Multi-pass membrane protein</topology>
    </subcellularLocation>
</comment>